<dbReference type="EMBL" id="BJZT01000018">
    <property type="protein sequence ID" value="GEO99555.1"/>
    <property type="molecule type" value="Genomic_DNA"/>
</dbReference>
<keyword evidence="4" id="KW-1185">Reference proteome</keyword>
<evidence type="ECO:0000313" key="3">
    <source>
        <dbReference type="EMBL" id="GEO99555.1"/>
    </source>
</evidence>
<dbReference type="AlphaFoldDB" id="A0A512IPD3"/>
<evidence type="ECO:0000256" key="2">
    <source>
        <dbReference type="SAM" id="Phobius"/>
    </source>
</evidence>
<organism evidence="3 4">
    <name type="scientific">Methylobacterium haplocladii</name>
    <dbReference type="NCBI Taxonomy" id="1176176"/>
    <lineage>
        <taxon>Bacteria</taxon>
        <taxon>Pseudomonadati</taxon>
        <taxon>Pseudomonadota</taxon>
        <taxon>Alphaproteobacteria</taxon>
        <taxon>Hyphomicrobiales</taxon>
        <taxon>Methylobacteriaceae</taxon>
        <taxon>Methylobacterium</taxon>
    </lineage>
</organism>
<gene>
    <name evidence="3" type="ORF">MHA02_19430</name>
</gene>
<evidence type="ECO:0000313" key="4">
    <source>
        <dbReference type="Proteomes" id="UP000321258"/>
    </source>
</evidence>
<proteinExistence type="predicted"/>
<keyword evidence="2" id="KW-0472">Membrane</keyword>
<keyword evidence="2" id="KW-0812">Transmembrane</keyword>
<name>A0A512IPD3_9HYPH</name>
<accession>A0A512IPD3</accession>
<keyword evidence="1" id="KW-0175">Coiled coil</keyword>
<comment type="caution">
    <text evidence="3">The sequence shown here is derived from an EMBL/GenBank/DDBJ whole genome shotgun (WGS) entry which is preliminary data.</text>
</comment>
<sequence length="281" mass="30209">MIETVMSFALGFLLASLAALLMLPVLNRRAARLARRRIDGLFPLSMQEIAAERDALRAEFAVAERRMERKVEAARSGRHTDMETVGAKLLEVAALQREIEGRDAALSQRKAEIEEAHARISGLDRDLSSARSDGAAGLAALTALENAHREILVDLKTVRRERDGVRGDLQGALARAEAFRDKQVTDETRGAETAALTASLDEISARHAAVTSERDILAASLGVAEDALAKALAARHGNGAAPNERDDADLRARIAEVADALTQRDRLPSVASFPLPAAARS</sequence>
<reference evidence="3 4" key="1">
    <citation type="submission" date="2019-07" db="EMBL/GenBank/DDBJ databases">
        <title>Whole genome shotgun sequence of Methylobacterium haplocladii NBRC 107714.</title>
        <authorList>
            <person name="Hosoyama A."/>
            <person name="Uohara A."/>
            <person name="Ohji S."/>
            <person name="Ichikawa N."/>
        </authorList>
    </citation>
    <scope>NUCLEOTIDE SEQUENCE [LARGE SCALE GENOMIC DNA]</scope>
    <source>
        <strain evidence="3 4">NBRC 107714</strain>
    </source>
</reference>
<keyword evidence="2" id="KW-1133">Transmembrane helix</keyword>
<dbReference type="Proteomes" id="UP000321258">
    <property type="component" value="Unassembled WGS sequence"/>
</dbReference>
<protein>
    <recommendedName>
        <fullName evidence="5">Chromosome partition protein Smc</fullName>
    </recommendedName>
</protein>
<feature type="coiled-coil region" evidence="1">
    <location>
        <begin position="46"/>
        <end position="73"/>
    </location>
</feature>
<dbReference type="RefSeq" id="WP_244612414.1">
    <property type="nucleotide sequence ID" value="NZ_BJZT01000018.1"/>
</dbReference>
<evidence type="ECO:0008006" key="5">
    <source>
        <dbReference type="Google" id="ProtNLM"/>
    </source>
</evidence>
<feature type="transmembrane region" description="Helical" evidence="2">
    <location>
        <begin position="6"/>
        <end position="26"/>
    </location>
</feature>
<evidence type="ECO:0000256" key="1">
    <source>
        <dbReference type="SAM" id="Coils"/>
    </source>
</evidence>